<feature type="transmembrane region" description="Helical" evidence="1">
    <location>
        <begin position="154"/>
        <end position="175"/>
    </location>
</feature>
<feature type="transmembrane region" description="Helical" evidence="1">
    <location>
        <begin position="498"/>
        <end position="516"/>
    </location>
</feature>
<dbReference type="EMBL" id="DSAY01000104">
    <property type="protein sequence ID" value="HDP15280.1"/>
    <property type="molecule type" value="Genomic_DNA"/>
</dbReference>
<name>A0A7C1CDV8_9CREN</name>
<accession>A0A7C1CDV8</accession>
<comment type="caution">
    <text evidence="2">The sequence shown here is derived from an EMBL/GenBank/DDBJ whole genome shotgun (WGS) entry which is preliminary data.</text>
</comment>
<keyword evidence="1" id="KW-0472">Membrane</keyword>
<keyword evidence="1" id="KW-0812">Transmembrane</keyword>
<feature type="transmembrane region" description="Helical" evidence="1">
    <location>
        <begin position="631"/>
        <end position="653"/>
    </location>
</feature>
<feature type="transmembrane region" description="Helical" evidence="1">
    <location>
        <begin position="375"/>
        <end position="392"/>
    </location>
</feature>
<feature type="transmembrane region" description="Helical" evidence="1">
    <location>
        <begin position="457"/>
        <end position="478"/>
    </location>
</feature>
<feature type="transmembrane region" description="Helical" evidence="1">
    <location>
        <begin position="606"/>
        <end position="624"/>
    </location>
</feature>
<keyword evidence="1" id="KW-1133">Transmembrane helix</keyword>
<feature type="transmembrane region" description="Helical" evidence="1">
    <location>
        <begin position="7"/>
        <end position="30"/>
    </location>
</feature>
<gene>
    <name evidence="2" type="ORF">ENN26_05845</name>
</gene>
<proteinExistence type="predicted"/>
<feature type="transmembrane region" description="Helical" evidence="1">
    <location>
        <begin position="123"/>
        <end position="148"/>
    </location>
</feature>
<sequence>MKKFNNILTLVTIFFISYMFFYAIARFIYFPWPQKFALFSSLITISFSIFPLEVGEIFFKLRLRRAYVLLILLLGSSLIIIFNLLSISHLALPFALVYGALVPGISLIKILNLVGLFDDLSEFFLFSFSIGVSYLGSVTLIASLLFGFPLNRYVLVFVFVSHVLHIFILGIRSNFEFLEVTVDLKGILFLIIWLFVLYIFFSLYYPSNIFLPGLDIVRHYIWSINLIRNPWKFLAIFPDNYIIFHAFEGGIMLIANYFDAPLLNASMIILSILHALALAQLSQEIIGKKDVFSKYIALLYYFIFSGLGYLYIFINKPTDFDSYFNTLIKGNEKLHRSLMYMPSRLTFMWPTPQTFSITVFLLLILLMFKILRKQYNSTSVIILSCVLFFAMMSSHPPQALISFLHFSFLFIFFGREFYQNLKQFSIGLLLGSLFGGLLNLQTSFISHHYQFKEISIIYLRIITFLSPFFIMLLIFILARSIPGIKFINIKNFYLKRGINIISAFSFLLLFIGILVSLDPLNKFTTSRADPGGVVGIVPWFIYIIWLGALIPLGLRGFIRLIKEGRTSVVVILGSLGILSIMTGRILSYLNASGIDTGYWGEQRFVLYLYISLAPPAIYELKTIISSKRNAILVGFLSAFLAINALICASYWGIVGDRGKLSDASISVVQNLSKYFWANPDRWLLTPSLQSREISLFSAPIYYVYSDPSYIWKWQVPELSLSIFNVWSLDPPYIYINWTTDSSNVHFGWLGKVLLSSLPKVFQKDSVDVYTALPLVPPLPNGSVALVIPTVRDELVDEAYLLLSLSGVNYTSVLETDPALYSYGVIMVPFDPLVETRTVTVDLLKSPIAFTSGAVKKNVNSIELGGRPEKSGLIVWRDPFYLPPELLNITVRFEVREYNPETLNYFFFVYDFKNETNYKYAGVMFTKQGQVYALNCSLVEGEIFCSPPFPGVLMGKVLNVTGEHLMRVSLDAENRRLCLALDSLDPVCFISSYAGGQIGLRTVRFWLVSVKTVLFEAKVSSHIDEKKLEAGNYILFVLTKELDMPFKNSFGNTRIFYINIGENSSDLRQATEFIREILHKQKNEDFFFNREQYFRKVSYSNLVTNKVIFYNVTTTSSYFLIIPQGMLKISNSSDLEAIDARYIVVSSLSGKQLNLYSDFAIVKSGLGFYVTAGMKRLHVPRAKAFLYLNNGNVLELKGDLTLEGELTVIAKRPLFIAEQAKVNGVVGQSLLYPYIARDLLVRGNTTFMFLVGDSSLLYFVVNADRSKVSFVPSLDIYSEWESVPLLVKHLPLSVVLTVLIIGGFKLTGLLKKSKEFKKIKRIVETS</sequence>
<feature type="transmembrane region" description="Helical" evidence="1">
    <location>
        <begin position="426"/>
        <end position="445"/>
    </location>
</feature>
<feature type="transmembrane region" description="Helical" evidence="1">
    <location>
        <begin position="566"/>
        <end position="586"/>
    </location>
</feature>
<protein>
    <submittedName>
        <fullName evidence="2">Uncharacterized protein</fullName>
    </submittedName>
</protein>
<organism evidence="2">
    <name type="scientific">Thermofilum adornatum</name>
    <dbReference type="NCBI Taxonomy" id="1365176"/>
    <lineage>
        <taxon>Archaea</taxon>
        <taxon>Thermoproteota</taxon>
        <taxon>Thermoprotei</taxon>
        <taxon>Thermofilales</taxon>
        <taxon>Thermofilaceae</taxon>
        <taxon>Thermofilum</taxon>
    </lineage>
</organism>
<feature type="transmembrane region" description="Helical" evidence="1">
    <location>
        <begin position="347"/>
        <end position="368"/>
    </location>
</feature>
<evidence type="ECO:0000313" key="2">
    <source>
        <dbReference type="EMBL" id="HDP15280.1"/>
    </source>
</evidence>
<feature type="transmembrane region" description="Helical" evidence="1">
    <location>
        <begin position="536"/>
        <end position="554"/>
    </location>
</feature>
<feature type="transmembrane region" description="Helical" evidence="1">
    <location>
        <begin position="262"/>
        <end position="279"/>
    </location>
</feature>
<feature type="transmembrane region" description="Helical" evidence="1">
    <location>
        <begin position="291"/>
        <end position="314"/>
    </location>
</feature>
<reference evidence="2" key="1">
    <citation type="journal article" date="2020" name="mSystems">
        <title>Genome- and Community-Level Interaction Insights into Carbon Utilization and Element Cycling Functions of Hydrothermarchaeota in Hydrothermal Sediment.</title>
        <authorList>
            <person name="Zhou Z."/>
            <person name="Liu Y."/>
            <person name="Xu W."/>
            <person name="Pan J."/>
            <person name="Luo Z.H."/>
            <person name="Li M."/>
        </authorList>
    </citation>
    <scope>NUCLEOTIDE SEQUENCE [LARGE SCALE GENOMIC DNA]</scope>
    <source>
        <strain evidence="2">SpSt-116</strain>
    </source>
</reference>
<evidence type="ECO:0000256" key="1">
    <source>
        <dbReference type="SAM" id="Phobius"/>
    </source>
</evidence>
<feature type="transmembrane region" description="Helical" evidence="1">
    <location>
        <begin position="187"/>
        <end position="205"/>
    </location>
</feature>
<feature type="transmembrane region" description="Helical" evidence="1">
    <location>
        <begin position="91"/>
        <end position="111"/>
    </location>
</feature>
<feature type="transmembrane region" description="Helical" evidence="1">
    <location>
        <begin position="66"/>
        <end position="85"/>
    </location>
</feature>
<feature type="transmembrane region" description="Helical" evidence="1">
    <location>
        <begin position="398"/>
        <end position="414"/>
    </location>
</feature>